<feature type="transmembrane region" description="Helical" evidence="1">
    <location>
        <begin position="124"/>
        <end position="142"/>
    </location>
</feature>
<protein>
    <recommendedName>
        <fullName evidence="4">Polysaccharide polymerase</fullName>
    </recommendedName>
</protein>
<feature type="transmembrane region" description="Helical" evidence="1">
    <location>
        <begin position="289"/>
        <end position="305"/>
    </location>
</feature>
<feature type="transmembrane region" description="Helical" evidence="1">
    <location>
        <begin position="102"/>
        <end position="118"/>
    </location>
</feature>
<name>A0A0R1V435_9LACO</name>
<feature type="transmembrane region" description="Helical" evidence="1">
    <location>
        <begin position="154"/>
        <end position="175"/>
    </location>
</feature>
<keyword evidence="1" id="KW-1133">Transmembrane helix</keyword>
<evidence type="ECO:0000313" key="2">
    <source>
        <dbReference type="EMBL" id="KRM00446.1"/>
    </source>
</evidence>
<evidence type="ECO:0008006" key="4">
    <source>
        <dbReference type="Google" id="ProtNLM"/>
    </source>
</evidence>
<gene>
    <name evidence="2" type="ORF">FC60_GL001227</name>
</gene>
<keyword evidence="3" id="KW-1185">Reference proteome</keyword>
<feature type="transmembrane region" description="Helical" evidence="1">
    <location>
        <begin position="6"/>
        <end position="25"/>
    </location>
</feature>
<dbReference type="Proteomes" id="UP000051739">
    <property type="component" value="Unassembled WGS sequence"/>
</dbReference>
<feature type="transmembrane region" description="Helical" evidence="1">
    <location>
        <begin position="264"/>
        <end position="283"/>
    </location>
</feature>
<dbReference type="PATRIC" id="fig|1423749.3.peg.1256"/>
<keyword evidence="1" id="KW-0812">Transmembrane</keyword>
<organism evidence="2 3">
    <name type="scientific">Limosilactobacillus gastricus DSM 16045</name>
    <dbReference type="NCBI Taxonomy" id="1423749"/>
    <lineage>
        <taxon>Bacteria</taxon>
        <taxon>Bacillati</taxon>
        <taxon>Bacillota</taxon>
        <taxon>Bacilli</taxon>
        <taxon>Lactobacillales</taxon>
        <taxon>Lactobacillaceae</taxon>
        <taxon>Limosilactobacillus</taxon>
    </lineage>
</organism>
<accession>A0A0R1V435</accession>
<feature type="transmembrane region" description="Helical" evidence="1">
    <location>
        <begin position="37"/>
        <end position="57"/>
    </location>
</feature>
<proteinExistence type="predicted"/>
<evidence type="ECO:0000256" key="1">
    <source>
        <dbReference type="SAM" id="Phobius"/>
    </source>
</evidence>
<sequence>MISAISAINARVIYPVTTALLIIGAKDVNFDKIVKTFVVTATAVMISTFLFYLLGLANGVVQIRDGYVRHTFGYRGPTDLAAMVSFILMADLYLGSKKNRPIWYRILGYLFFSVFFWYESNARLGSLTILILVPVSILIKYGQKFMLNSSLFKFIFKFSFTICSLISIWIIQSYISNPGSNFLINLDSLTSYRLTLTVMAVKLYGYSILGNDIYTSYFSVNSNYFYVDSSFYIFLLEYGIILMIIVAIGYYWFVRKELKNKEILIPLFLLVACIDGMIGQVFYLPEYNIFLLAALAIISPGFSAEKDTNFEITAY</sequence>
<comment type="caution">
    <text evidence="2">The sequence shown here is derived from an EMBL/GenBank/DDBJ whole genome shotgun (WGS) entry which is preliminary data.</text>
</comment>
<reference evidence="2 3" key="1">
    <citation type="journal article" date="2015" name="Genome Announc.">
        <title>Expanding the biotechnology potential of lactobacilli through comparative genomics of 213 strains and associated genera.</title>
        <authorList>
            <person name="Sun Z."/>
            <person name="Harris H.M."/>
            <person name="McCann A."/>
            <person name="Guo C."/>
            <person name="Argimon S."/>
            <person name="Zhang W."/>
            <person name="Yang X."/>
            <person name="Jeffery I.B."/>
            <person name="Cooney J.C."/>
            <person name="Kagawa T.F."/>
            <person name="Liu W."/>
            <person name="Song Y."/>
            <person name="Salvetti E."/>
            <person name="Wrobel A."/>
            <person name="Rasinkangas P."/>
            <person name="Parkhill J."/>
            <person name="Rea M.C."/>
            <person name="O'Sullivan O."/>
            <person name="Ritari J."/>
            <person name="Douillard F.P."/>
            <person name="Paul Ross R."/>
            <person name="Yang R."/>
            <person name="Briner A.E."/>
            <person name="Felis G.E."/>
            <person name="de Vos W.M."/>
            <person name="Barrangou R."/>
            <person name="Klaenhammer T.R."/>
            <person name="Caufield P.W."/>
            <person name="Cui Y."/>
            <person name="Zhang H."/>
            <person name="O'Toole P.W."/>
        </authorList>
    </citation>
    <scope>NUCLEOTIDE SEQUENCE [LARGE SCALE GENOMIC DNA]</scope>
    <source>
        <strain evidence="2 3">DSM 16045</strain>
    </source>
</reference>
<dbReference type="RefSeq" id="WP_153672854.1">
    <property type="nucleotide sequence ID" value="NZ_AZFN01000034.1"/>
</dbReference>
<evidence type="ECO:0000313" key="3">
    <source>
        <dbReference type="Proteomes" id="UP000051739"/>
    </source>
</evidence>
<dbReference type="AlphaFoldDB" id="A0A0R1V435"/>
<feature type="transmembrane region" description="Helical" evidence="1">
    <location>
        <begin position="231"/>
        <end position="252"/>
    </location>
</feature>
<dbReference type="EMBL" id="AZFN01000034">
    <property type="protein sequence ID" value="KRM00446.1"/>
    <property type="molecule type" value="Genomic_DNA"/>
</dbReference>
<keyword evidence="1" id="KW-0472">Membrane</keyword>